<dbReference type="OrthoDB" id="6706661at2"/>
<proteinExistence type="predicted"/>
<protein>
    <submittedName>
        <fullName evidence="1">Uncharacterized protein</fullName>
    </submittedName>
</protein>
<dbReference type="Proteomes" id="UP000199208">
    <property type="component" value="Unassembled WGS sequence"/>
</dbReference>
<dbReference type="STRING" id="1120920.SAMN03080599_03247"/>
<dbReference type="RefSeq" id="WP_092593351.1">
    <property type="nucleotide sequence ID" value="NZ_FMWL01000029.1"/>
</dbReference>
<evidence type="ECO:0000313" key="2">
    <source>
        <dbReference type="Proteomes" id="UP000199208"/>
    </source>
</evidence>
<accession>A0A1G5S6R0</accession>
<gene>
    <name evidence="1" type="ORF">SAMN03080599_03247</name>
</gene>
<sequence>MNTMEKFILLLILIVVGATAAGVLNRAPAYPDQIPEPVQRPLSTPETIAYEGKSGPVTLTLLAEYDITAVVKGRKNYSSDPSAAVSPMDLALAWGNLNQRHIDEAIDYSQSGRWYYYRLSPAAPVSLYDVQIQSANTHLIPKDDAVLKSMKRIGKNDLIRLEGYLVSVTFDPQLPQWTSSLTRTDSGNRACEILYVTEVEIK</sequence>
<reference evidence="1 2" key="1">
    <citation type="submission" date="2016-10" db="EMBL/GenBank/DDBJ databases">
        <authorList>
            <person name="de Groot N.N."/>
        </authorList>
    </citation>
    <scope>NUCLEOTIDE SEQUENCE [LARGE SCALE GENOMIC DNA]</scope>
    <source>
        <strain evidence="1 2">DSM 2784</strain>
    </source>
</reference>
<organism evidence="1 2">
    <name type="scientific">Acidaminobacter hydrogenoformans DSM 2784</name>
    <dbReference type="NCBI Taxonomy" id="1120920"/>
    <lineage>
        <taxon>Bacteria</taxon>
        <taxon>Bacillati</taxon>
        <taxon>Bacillota</taxon>
        <taxon>Clostridia</taxon>
        <taxon>Peptostreptococcales</taxon>
        <taxon>Acidaminobacteraceae</taxon>
        <taxon>Acidaminobacter</taxon>
    </lineage>
</organism>
<evidence type="ECO:0000313" key="1">
    <source>
        <dbReference type="EMBL" id="SCZ81993.1"/>
    </source>
</evidence>
<name>A0A1G5S6R0_9FIRM</name>
<dbReference type="EMBL" id="FMWL01000029">
    <property type="protein sequence ID" value="SCZ81993.1"/>
    <property type="molecule type" value="Genomic_DNA"/>
</dbReference>
<dbReference type="AlphaFoldDB" id="A0A1G5S6R0"/>
<keyword evidence="2" id="KW-1185">Reference proteome</keyword>